<dbReference type="Proteomes" id="UP000310032">
    <property type="component" value="Unassembled WGS sequence"/>
</dbReference>
<dbReference type="RefSeq" id="WP_135960069.1">
    <property type="nucleotide sequence ID" value="NZ_SRYM01000111.1"/>
</dbReference>
<name>A0A4S2E9X2_PARDI</name>
<reference evidence="1 2" key="1">
    <citation type="submission" date="2019-04" db="EMBL/GenBank/DDBJ databases">
        <title>Microbes associate with the intestines of laboratory mice.</title>
        <authorList>
            <person name="Navarre W."/>
            <person name="Wong E."/>
            <person name="Huang K."/>
            <person name="Tropini C."/>
            <person name="Ng K."/>
            <person name="Yu B."/>
        </authorList>
    </citation>
    <scope>NUCLEOTIDE SEQUENCE [LARGE SCALE GENOMIC DNA]</scope>
    <source>
        <strain evidence="1 2">NM39_I3</strain>
    </source>
</reference>
<gene>
    <name evidence="1" type="ORF">E5342_18855</name>
</gene>
<accession>A0A4S2E9X2</accession>
<evidence type="ECO:0000313" key="1">
    <source>
        <dbReference type="EMBL" id="TGY52318.1"/>
    </source>
</evidence>
<dbReference type="AlphaFoldDB" id="A0A4S2E9X2"/>
<comment type="caution">
    <text evidence="1">The sequence shown here is derived from an EMBL/GenBank/DDBJ whole genome shotgun (WGS) entry which is preliminary data.</text>
</comment>
<proteinExistence type="predicted"/>
<protein>
    <submittedName>
        <fullName evidence="1">Uncharacterized protein</fullName>
    </submittedName>
</protein>
<organism evidence="1 2">
    <name type="scientific">Parabacteroides distasonis</name>
    <dbReference type="NCBI Taxonomy" id="823"/>
    <lineage>
        <taxon>Bacteria</taxon>
        <taxon>Pseudomonadati</taxon>
        <taxon>Bacteroidota</taxon>
        <taxon>Bacteroidia</taxon>
        <taxon>Bacteroidales</taxon>
        <taxon>Tannerellaceae</taxon>
        <taxon>Parabacteroides</taxon>
    </lineage>
</organism>
<dbReference type="EMBL" id="SRYM01000111">
    <property type="protein sequence ID" value="TGY52318.1"/>
    <property type="molecule type" value="Genomic_DNA"/>
</dbReference>
<sequence length="77" mass="9170">MAVSFFIRKKSSLCAIFTRIRSKKYGIDIKVATRLYIDASAWEKGYRDIELLKRFCIREKATFDKLDKIERTLNLYI</sequence>
<evidence type="ECO:0000313" key="2">
    <source>
        <dbReference type="Proteomes" id="UP000310032"/>
    </source>
</evidence>